<dbReference type="PANTHER" id="PTHR32246:SF69">
    <property type="entry name" value="CALCIUM-DEPENDENT LIPID-BINDING (CALB DOMAIN) FAMILY PROTEIN"/>
    <property type="match status" value="1"/>
</dbReference>
<dbReference type="InterPro" id="IPR035892">
    <property type="entry name" value="C2_domain_sf"/>
</dbReference>
<dbReference type="SUPFAM" id="SSF49562">
    <property type="entry name" value="C2 domain (Calcium/lipid-binding domain, CaLB)"/>
    <property type="match status" value="1"/>
</dbReference>
<organism evidence="3 4">
    <name type="scientific">Saponaria officinalis</name>
    <name type="common">Common soapwort</name>
    <name type="synonym">Lychnis saponaria</name>
    <dbReference type="NCBI Taxonomy" id="3572"/>
    <lineage>
        <taxon>Eukaryota</taxon>
        <taxon>Viridiplantae</taxon>
        <taxon>Streptophyta</taxon>
        <taxon>Embryophyta</taxon>
        <taxon>Tracheophyta</taxon>
        <taxon>Spermatophyta</taxon>
        <taxon>Magnoliopsida</taxon>
        <taxon>eudicotyledons</taxon>
        <taxon>Gunneridae</taxon>
        <taxon>Pentapetalae</taxon>
        <taxon>Caryophyllales</taxon>
        <taxon>Caryophyllaceae</taxon>
        <taxon>Caryophylleae</taxon>
        <taxon>Saponaria</taxon>
    </lineage>
</organism>
<evidence type="ECO:0000256" key="1">
    <source>
        <dbReference type="SAM" id="MobiDB-lite"/>
    </source>
</evidence>
<evidence type="ECO:0000259" key="2">
    <source>
        <dbReference type="PROSITE" id="PS50004"/>
    </source>
</evidence>
<keyword evidence="4" id="KW-1185">Reference proteome</keyword>
<protein>
    <recommendedName>
        <fullName evidence="2">C2 domain-containing protein</fullName>
    </recommendedName>
</protein>
<dbReference type="Pfam" id="PF00168">
    <property type="entry name" value="C2"/>
    <property type="match status" value="1"/>
</dbReference>
<feature type="region of interest" description="Disordered" evidence="1">
    <location>
        <begin position="168"/>
        <end position="216"/>
    </location>
</feature>
<dbReference type="Proteomes" id="UP001443914">
    <property type="component" value="Unassembled WGS sequence"/>
</dbReference>
<dbReference type="InterPro" id="IPR000008">
    <property type="entry name" value="C2_dom"/>
</dbReference>
<feature type="compositionally biased region" description="Low complexity" evidence="1">
    <location>
        <begin position="202"/>
        <end position="213"/>
    </location>
</feature>
<comment type="caution">
    <text evidence="3">The sequence shown here is derived from an EMBL/GenBank/DDBJ whole genome shotgun (WGS) entry which is preliminary data.</text>
</comment>
<sequence>MENSASPTHLLEINLISAQNLKQPSTSFRRLQTYAVVYVDKSMKLRTRIDRVGGENPTWNDKFIFRVTDEFLRRETAAVTVDICAVGVLKDALLGSVRFLISNVISPATNHKIGVPAFRSVQIRRNSGRFQGILNVGAAVIDGGDIGSLSTVSAIGYVDMMGEVGRKHRRNTSHWRGKSEMSFGSESWGGDSVEFSDETESTRSTNSSSTTTSCNALREMSVRRDLAGEEAKGTILCGLGFQKKGQNGHFDDVVKGISTLDLNSG</sequence>
<dbReference type="SMART" id="SM00239">
    <property type="entry name" value="C2"/>
    <property type="match status" value="1"/>
</dbReference>
<dbReference type="Gene3D" id="2.60.40.150">
    <property type="entry name" value="C2 domain"/>
    <property type="match status" value="1"/>
</dbReference>
<name>A0AAW1MA06_SAPOF</name>
<feature type="domain" description="C2" evidence="2">
    <location>
        <begin position="1"/>
        <end position="114"/>
    </location>
</feature>
<dbReference type="CDD" id="cd04051">
    <property type="entry name" value="C2_SRC2_like"/>
    <property type="match status" value="1"/>
</dbReference>
<dbReference type="PROSITE" id="PS50004">
    <property type="entry name" value="C2"/>
    <property type="match status" value="1"/>
</dbReference>
<evidence type="ECO:0000313" key="4">
    <source>
        <dbReference type="Proteomes" id="UP001443914"/>
    </source>
</evidence>
<dbReference type="InterPro" id="IPR044750">
    <property type="entry name" value="C2_SRC2/BAP"/>
</dbReference>
<dbReference type="AlphaFoldDB" id="A0AAW1MA06"/>
<evidence type="ECO:0000313" key="3">
    <source>
        <dbReference type="EMBL" id="KAK9743075.1"/>
    </source>
</evidence>
<dbReference type="GO" id="GO:0006952">
    <property type="term" value="P:defense response"/>
    <property type="evidence" value="ECO:0007669"/>
    <property type="project" value="InterPro"/>
</dbReference>
<dbReference type="PANTHER" id="PTHR32246">
    <property type="entry name" value="INGRESSION PROTEIN FIC1"/>
    <property type="match status" value="1"/>
</dbReference>
<gene>
    <name evidence="3" type="ORF">RND81_03G215400</name>
</gene>
<dbReference type="EMBL" id="JBDFQZ010000003">
    <property type="protein sequence ID" value="KAK9743075.1"/>
    <property type="molecule type" value="Genomic_DNA"/>
</dbReference>
<reference evidence="3" key="1">
    <citation type="submission" date="2024-03" db="EMBL/GenBank/DDBJ databases">
        <title>WGS assembly of Saponaria officinalis var. Norfolk2.</title>
        <authorList>
            <person name="Jenkins J."/>
            <person name="Shu S."/>
            <person name="Grimwood J."/>
            <person name="Barry K."/>
            <person name="Goodstein D."/>
            <person name="Schmutz J."/>
            <person name="Leebens-Mack J."/>
            <person name="Osbourn A."/>
        </authorList>
    </citation>
    <scope>NUCLEOTIDE SEQUENCE [LARGE SCALE GENOMIC DNA]</scope>
    <source>
        <strain evidence="3">JIC</strain>
    </source>
</reference>
<proteinExistence type="predicted"/>
<accession>A0AAW1MA06</accession>